<keyword evidence="4" id="KW-1015">Disulfide bond</keyword>
<keyword evidence="11" id="KW-0808">Transferase</keyword>
<feature type="signal peptide" evidence="8">
    <location>
        <begin position="1"/>
        <end position="19"/>
    </location>
</feature>
<dbReference type="InterPro" id="IPR051681">
    <property type="entry name" value="Ser/Thr_Kinases-Pseudokinases"/>
</dbReference>
<proteinExistence type="predicted"/>
<dbReference type="InterPro" id="IPR001245">
    <property type="entry name" value="Ser-Thr/Tyr_kinase_cat_dom"/>
</dbReference>
<dbReference type="PROSITE" id="PS00108">
    <property type="entry name" value="PROTEIN_KINASE_ST"/>
    <property type="match status" value="1"/>
</dbReference>
<evidence type="ECO:0000256" key="6">
    <source>
        <dbReference type="SAM" id="MobiDB-lite"/>
    </source>
</evidence>
<evidence type="ECO:0000313" key="11">
    <source>
        <dbReference type="EMBL" id="KNC46012.1"/>
    </source>
</evidence>
<sequence length="1434" mass="150261">MHPLTTAAFALLLVVTVSAITHQVITIEAEDGALEFPMTAYAGSPLPGVGLPSGGLYTAVKTNNNYQPVDVNGTYVCRISGYEPPGNNDHVVSNGFVSAAFTLVEPAVIKVVSRVLVPRSSANSFFLTVASPEAPGAPLVPHTEWHLDDAEDWIEATIPTECLIAPAGALNVTLQYRERDTAVDWIRVTTDFAGPRLVNLRGCPTVVDLATNSSRMACPSSGTSGTLLQIVGTNFCGLGMVAVDIDGVPASIVSFAPNSGCNADAIHPDGTHVLLVELPRLAGTNRLLSVVVNDKRASLPISFAPPVVTAVTGCGSGASDSGALVLTNCARSGGDRITLYGTDLGYPGANVSVMIGSEVCTDITHPLEAKPTEAIECSVPPGTSTDLRLSVSVEGQSPIASYSRAVVSLSYFQVGCNAHGCSGNGACDALSGACSCNVWFRGERCTSDTRIVILLPVLLVALGCCLTVIGVIFYRRKAVTYKLTSDSSLVIEPDALSVGRKVGHGSYGVVFAGVWRSTPVAVKQMHAKTLKPAQLREFVDEASMLLRLRHPNIVIFMGVTLEPPAIVTEFMPRGSLYDVLHAPNIFLDSSIVFKWAHQMAQGLQFLAHSDVVHGDFKSLNVLFDSNWMPKICDFGMASVKGDTGLHAVSGPSSSKKGKQSRRRSRATARVGPSATASTTRTSSMHAISLGSLRSKSGTGANGSKSAPGAVANVGTLFWAAPEVLVYGAAGLSTAADAFAFGVTLWELASRDHPYAGENPLAVALEVVEGRRLPLTAVPPNLQPLVGIITGLFVGEPESRTTLDNLIAELSTLYDSSAVIYPTTAAKPSGRIILAHAALLDHEARFLIDPMDLCAELITFHSSFDRITSGAGCAIIARSLTSVSFSAHTPSQLATVLSHLDAFAEKSVASLGMVVASETITSTTDDAGTNRLEGPVVALVTRLWLHLFGSSAAFSLSSLAPNLASAAIADTKTPPTATGVLPVRRGVAVTTDLVSQLNLPDDVAVSPVIAWPKPPHLASPAAASYCLVTSDDTIPGLVPLDSAVGSEDISSNIVAATAHTSVVLASSYKEGSLPAISDAGESSPSPGFVKKSFALSTGTIAAPPVRQCELPSPSLSTPFISELSNEVPSPIRPRLAIDPKSWMMPASTVHAIVSGATRTYTGSYAKIYESDWKGRPVIVKIMLRQSFKMPELINLVALAGRASRGARPGLVAPIAVSVFEPYIGLVFPHYSAGGLNTLLDGAATKSKSSASTPVASIGNLRVPLNAYNVRTILISTALSLYRLHTDVGMAHGSLKPANILLLLNTDGSVLEADLTDFGLSGIKANLGTMTVVPTVAYTSPQALRGNDESLSSDIFVFGTLIYELSSRSPAFTGSNALEVAHRILNSVFPDTLSLPPALARLVEECWAEDPAERPDAANLLARLQALDASHYVLKK</sequence>
<dbReference type="eggNOG" id="KOG0192">
    <property type="taxonomic scope" value="Eukaryota"/>
</dbReference>
<feature type="region of interest" description="Disordered" evidence="6">
    <location>
        <begin position="645"/>
        <end position="682"/>
    </location>
</feature>
<evidence type="ECO:0000256" key="7">
    <source>
        <dbReference type="SAM" id="Phobius"/>
    </source>
</evidence>
<keyword evidence="4" id="KW-0245">EGF-like domain</keyword>
<comment type="caution">
    <text evidence="4">Lacks conserved residue(s) required for the propagation of feature annotation.</text>
</comment>
<evidence type="ECO:0000256" key="2">
    <source>
        <dbReference type="ARBA" id="ARBA00022741"/>
    </source>
</evidence>
<dbReference type="Pfam" id="PF01833">
    <property type="entry name" value="TIG"/>
    <property type="match status" value="1"/>
</dbReference>
<evidence type="ECO:0000259" key="9">
    <source>
        <dbReference type="PROSITE" id="PS50011"/>
    </source>
</evidence>
<keyword evidence="11" id="KW-0418">Kinase</keyword>
<feature type="transmembrane region" description="Helical" evidence="7">
    <location>
        <begin position="451"/>
        <end position="474"/>
    </location>
</feature>
<dbReference type="GO" id="GO:0005524">
    <property type="term" value="F:ATP binding"/>
    <property type="evidence" value="ECO:0007669"/>
    <property type="project" value="UniProtKB-UniRule"/>
</dbReference>
<evidence type="ECO:0000259" key="10">
    <source>
        <dbReference type="PROSITE" id="PS50026"/>
    </source>
</evidence>
<dbReference type="InterPro" id="IPR000719">
    <property type="entry name" value="Prot_kinase_dom"/>
</dbReference>
<keyword evidence="7" id="KW-0472">Membrane</keyword>
<dbReference type="Proteomes" id="UP000054408">
    <property type="component" value="Unassembled WGS sequence"/>
</dbReference>
<dbReference type="InterPro" id="IPR017441">
    <property type="entry name" value="Protein_kinase_ATP_BS"/>
</dbReference>
<name>A0A0L0D194_THETB</name>
<feature type="domain" description="Protein kinase" evidence="9">
    <location>
        <begin position="1152"/>
        <end position="1432"/>
    </location>
</feature>
<evidence type="ECO:0000313" key="12">
    <source>
        <dbReference type="Proteomes" id="UP000054408"/>
    </source>
</evidence>
<organism evidence="11 12">
    <name type="scientific">Thecamonas trahens ATCC 50062</name>
    <dbReference type="NCBI Taxonomy" id="461836"/>
    <lineage>
        <taxon>Eukaryota</taxon>
        <taxon>Apusozoa</taxon>
        <taxon>Apusomonadida</taxon>
        <taxon>Apusomonadidae</taxon>
        <taxon>Thecamonas</taxon>
    </lineage>
</organism>
<dbReference type="PROSITE" id="PS50026">
    <property type="entry name" value="EGF_3"/>
    <property type="match status" value="1"/>
</dbReference>
<keyword evidence="7" id="KW-1133">Transmembrane helix</keyword>
<dbReference type="GeneID" id="25559950"/>
<dbReference type="PANTHER" id="PTHR44329">
    <property type="entry name" value="SERINE/THREONINE-PROTEIN KINASE TNNI3K-RELATED"/>
    <property type="match status" value="1"/>
</dbReference>
<feature type="domain" description="Protein kinase" evidence="9">
    <location>
        <begin position="496"/>
        <end position="812"/>
    </location>
</feature>
<keyword evidence="1" id="KW-0723">Serine/threonine-protein kinase</keyword>
<dbReference type="RefSeq" id="XP_013762992.1">
    <property type="nucleotide sequence ID" value="XM_013907538.1"/>
</dbReference>
<feature type="disulfide bond" evidence="4">
    <location>
        <begin position="436"/>
        <end position="445"/>
    </location>
</feature>
<feature type="compositionally biased region" description="Basic residues" evidence="6">
    <location>
        <begin position="655"/>
        <end position="666"/>
    </location>
</feature>
<evidence type="ECO:0000256" key="5">
    <source>
        <dbReference type="PROSITE-ProRule" id="PRU10141"/>
    </source>
</evidence>
<dbReference type="Pfam" id="PF07714">
    <property type="entry name" value="PK_Tyr_Ser-Thr"/>
    <property type="match status" value="2"/>
</dbReference>
<dbReference type="SUPFAM" id="SSF56112">
    <property type="entry name" value="Protein kinase-like (PK-like)"/>
    <property type="match status" value="2"/>
</dbReference>
<feature type="binding site" evidence="5">
    <location>
        <position position="523"/>
    </location>
    <ligand>
        <name>ATP</name>
        <dbReference type="ChEBI" id="CHEBI:30616"/>
    </ligand>
</feature>
<dbReference type="Gene3D" id="1.10.510.10">
    <property type="entry name" value="Transferase(Phosphotransferase) domain 1"/>
    <property type="match status" value="2"/>
</dbReference>
<feature type="compositionally biased region" description="Low complexity" evidence="6">
    <location>
        <begin position="673"/>
        <end position="682"/>
    </location>
</feature>
<dbReference type="InterPro" id="IPR002049">
    <property type="entry name" value="LE_dom"/>
</dbReference>
<dbReference type="InterPro" id="IPR002909">
    <property type="entry name" value="IPT_dom"/>
</dbReference>
<dbReference type="GO" id="GO:0004674">
    <property type="term" value="F:protein serine/threonine kinase activity"/>
    <property type="evidence" value="ECO:0007669"/>
    <property type="project" value="UniProtKB-KW"/>
</dbReference>
<gene>
    <name evidence="11" type="ORF">AMSG_00130</name>
</gene>
<keyword evidence="8" id="KW-0732">Signal</keyword>
<dbReference type="InterPro" id="IPR000742">
    <property type="entry name" value="EGF"/>
</dbReference>
<keyword evidence="3 5" id="KW-0067">ATP-binding</keyword>
<dbReference type="CDD" id="cd00603">
    <property type="entry name" value="IPT_PCSR"/>
    <property type="match status" value="1"/>
</dbReference>
<feature type="domain" description="EGF-like" evidence="10">
    <location>
        <begin position="412"/>
        <end position="446"/>
    </location>
</feature>
<evidence type="ECO:0000256" key="3">
    <source>
        <dbReference type="ARBA" id="ARBA00022840"/>
    </source>
</evidence>
<dbReference type="InterPro" id="IPR008271">
    <property type="entry name" value="Ser/Thr_kinase_AS"/>
</dbReference>
<keyword evidence="12" id="KW-1185">Reference proteome</keyword>
<dbReference type="STRING" id="461836.A0A0L0D194"/>
<keyword evidence="7" id="KW-0812">Transmembrane</keyword>
<reference evidence="11 12" key="1">
    <citation type="submission" date="2010-05" db="EMBL/GenBank/DDBJ databases">
        <title>The Genome Sequence of Thecamonas trahens ATCC 50062.</title>
        <authorList>
            <consortium name="The Broad Institute Genome Sequencing Platform"/>
            <person name="Russ C."/>
            <person name="Cuomo C."/>
            <person name="Shea T."/>
            <person name="Young S.K."/>
            <person name="Zeng Q."/>
            <person name="Koehrsen M."/>
            <person name="Haas B."/>
            <person name="Borodovsky M."/>
            <person name="Guigo R."/>
            <person name="Alvarado L."/>
            <person name="Berlin A."/>
            <person name="Bochicchio J."/>
            <person name="Borenstein D."/>
            <person name="Chapman S."/>
            <person name="Chen Z."/>
            <person name="Freedman E."/>
            <person name="Gellesch M."/>
            <person name="Goldberg J."/>
            <person name="Griggs A."/>
            <person name="Gujja S."/>
            <person name="Heilman E."/>
            <person name="Heiman D."/>
            <person name="Hepburn T."/>
            <person name="Howarth C."/>
            <person name="Jen D."/>
            <person name="Larson L."/>
            <person name="Mehta T."/>
            <person name="Park D."/>
            <person name="Pearson M."/>
            <person name="Roberts A."/>
            <person name="Saif S."/>
            <person name="Shenoy N."/>
            <person name="Sisk P."/>
            <person name="Stolte C."/>
            <person name="Sykes S."/>
            <person name="Thomson T."/>
            <person name="Walk T."/>
            <person name="White J."/>
            <person name="Yandava C."/>
            <person name="Burger G."/>
            <person name="Gray M.W."/>
            <person name="Holland P.W.H."/>
            <person name="King N."/>
            <person name="Lang F.B.F."/>
            <person name="Roger A.J."/>
            <person name="Ruiz-Trillo I."/>
            <person name="Lander E."/>
            <person name="Nusbaum C."/>
        </authorList>
    </citation>
    <scope>NUCLEOTIDE SEQUENCE [LARGE SCALE GENOMIC DNA]</scope>
    <source>
        <strain evidence="11 12">ATCC 50062</strain>
    </source>
</reference>
<dbReference type="PROSITE" id="PS00107">
    <property type="entry name" value="PROTEIN_KINASE_ATP"/>
    <property type="match status" value="1"/>
</dbReference>
<dbReference type="InterPro" id="IPR013783">
    <property type="entry name" value="Ig-like_fold"/>
</dbReference>
<dbReference type="Gene3D" id="2.60.40.10">
    <property type="entry name" value="Immunoglobulins"/>
    <property type="match status" value="1"/>
</dbReference>
<evidence type="ECO:0000256" key="4">
    <source>
        <dbReference type="PROSITE-ProRule" id="PRU00076"/>
    </source>
</evidence>
<evidence type="ECO:0000256" key="1">
    <source>
        <dbReference type="ARBA" id="ARBA00022527"/>
    </source>
</evidence>
<dbReference type="EMBL" id="GL349433">
    <property type="protein sequence ID" value="KNC46012.1"/>
    <property type="molecule type" value="Genomic_DNA"/>
</dbReference>
<dbReference type="Pfam" id="PF00069">
    <property type="entry name" value="Pkinase"/>
    <property type="match status" value="1"/>
</dbReference>
<dbReference type="Gene3D" id="3.30.200.20">
    <property type="entry name" value="Phosphorylase Kinase, domain 1"/>
    <property type="match status" value="1"/>
</dbReference>
<dbReference type="CDD" id="cd00055">
    <property type="entry name" value="EGF_Lam"/>
    <property type="match status" value="1"/>
</dbReference>
<protein>
    <submittedName>
        <fullName evidence="11">TKL protein kinase</fullName>
    </submittedName>
</protein>
<feature type="chain" id="PRO_5005537084" evidence="8">
    <location>
        <begin position="20"/>
        <end position="1434"/>
    </location>
</feature>
<evidence type="ECO:0000256" key="8">
    <source>
        <dbReference type="SAM" id="SignalP"/>
    </source>
</evidence>
<dbReference type="PROSITE" id="PS00022">
    <property type="entry name" value="EGF_1"/>
    <property type="match status" value="1"/>
</dbReference>
<dbReference type="OrthoDB" id="635774at2759"/>
<accession>A0A0L0D194</accession>
<dbReference type="PROSITE" id="PS50011">
    <property type="entry name" value="PROTEIN_KINASE_DOM"/>
    <property type="match status" value="2"/>
</dbReference>
<dbReference type="InterPro" id="IPR011009">
    <property type="entry name" value="Kinase-like_dom_sf"/>
</dbReference>
<keyword evidence="2 5" id="KW-0547">Nucleotide-binding</keyword>